<dbReference type="PIRSF" id="PIRSF000349">
    <property type="entry name" value="SODismutase"/>
    <property type="match status" value="1"/>
</dbReference>
<evidence type="ECO:0000256" key="5">
    <source>
        <dbReference type="PIRSR" id="PIRSR000349-1"/>
    </source>
</evidence>
<dbReference type="InterPro" id="IPR001189">
    <property type="entry name" value="Mn/Fe_SOD"/>
</dbReference>
<dbReference type="Gene3D" id="3.55.40.20">
    <property type="entry name" value="Iron/manganese superoxide dismutase, C-terminal domain"/>
    <property type="match status" value="1"/>
</dbReference>
<accession>A0A2M8EP56</accession>
<dbReference type="EMBL" id="PFSI01000036">
    <property type="protein sequence ID" value="PJC24518.1"/>
    <property type="molecule type" value="Genomic_DNA"/>
</dbReference>
<dbReference type="GO" id="GO:0046872">
    <property type="term" value="F:metal ion binding"/>
    <property type="evidence" value="ECO:0007669"/>
    <property type="project" value="UniProtKB-KW"/>
</dbReference>
<dbReference type="InterPro" id="IPR036324">
    <property type="entry name" value="Mn/Fe_SOD_N_sf"/>
</dbReference>
<dbReference type="InterPro" id="IPR050265">
    <property type="entry name" value="Fe/Mn_Superoxide_Dismutase"/>
</dbReference>
<evidence type="ECO:0000256" key="3">
    <source>
        <dbReference type="ARBA" id="ARBA00022723"/>
    </source>
</evidence>
<dbReference type="Pfam" id="PF00081">
    <property type="entry name" value="Sod_Fe_N"/>
    <property type="match status" value="1"/>
</dbReference>
<protein>
    <recommendedName>
        <fullName evidence="2 6">Superoxide dismutase</fullName>
        <ecNumber evidence="2 6">1.15.1.1</ecNumber>
    </recommendedName>
</protein>
<evidence type="ECO:0000256" key="1">
    <source>
        <dbReference type="ARBA" id="ARBA00008714"/>
    </source>
</evidence>
<feature type="domain" description="Manganese/iron superoxide dismutase N-terminal" evidence="7">
    <location>
        <begin position="17"/>
        <end position="91"/>
    </location>
</feature>
<evidence type="ECO:0000256" key="4">
    <source>
        <dbReference type="ARBA" id="ARBA00023002"/>
    </source>
</evidence>
<reference evidence="10" key="1">
    <citation type="submission" date="2017-09" db="EMBL/GenBank/DDBJ databases">
        <title>Depth-based differentiation of microbial function through sediment-hosted aquifers and enrichment of novel symbionts in the deep terrestrial subsurface.</title>
        <authorList>
            <person name="Probst A.J."/>
            <person name="Ladd B."/>
            <person name="Jarett J.K."/>
            <person name="Geller-Mcgrath D.E."/>
            <person name="Sieber C.M.K."/>
            <person name="Emerson J.B."/>
            <person name="Anantharaman K."/>
            <person name="Thomas B.C."/>
            <person name="Malmstrom R."/>
            <person name="Stieglmeier M."/>
            <person name="Klingl A."/>
            <person name="Woyke T."/>
            <person name="Ryan C.M."/>
            <person name="Banfield J.F."/>
        </authorList>
    </citation>
    <scope>NUCLEOTIDE SEQUENCE [LARGE SCALE GENOMIC DNA]</scope>
</reference>
<evidence type="ECO:0000313" key="9">
    <source>
        <dbReference type="EMBL" id="PJC24518.1"/>
    </source>
</evidence>
<keyword evidence="3 5" id="KW-0479">Metal-binding</keyword>
<dbReference type="PANTHER" id="PTHR11404:SF6">
    <property type="entry name" value="SUPEROXIDE DISMUTASE [MN], MITOCHONDRIAL"/>
    <property type="match status" value="1"/>
</dbReference>
<dbReference type="SUPFAM" id="SSF46609">
    <property type="entry name" value="Fe,Mn superoxide dismutase (SOD), N-terminal domain"/>
    <property type="match status" value="1"/>
</dbReference>
<feature type="binding site" evidence="5">
    <location>
        <position position="169"/>
    </location>
    <ligand>
        <name>Mn(2+)</name>
        <dbReference type="ChEBI" id="CHEBI:29035"/>
    </ligand>
</feature>
<evidence type="ECO:0000259" key="8">
    <source>
        <dbReference type="Pfam" id="PF02777"/>
    </source>
</evidence>
<dbReference type="InterPro" id="IPR019831">
    <property type="entry name" value="Mn/Fe_SOD_N"/>
</dbReference>
<dbReference type="Proteomes" id="UP000230251">
    <property type="component" value="Unassembled WGS sequence"/>
</dbReference>
<dbReference type="PANTHER" id="PTHR11404">
    <property type="entry name" value="SUPEROXIDE DISMUTASE 2"/>
    <property type="match status" value="1"/>
</dbReference>
<comment type="function">
    <text evidence="6">Destroys radicals which are normally produced within the cells and which are toxic to biological systems.</text>
</comment>
<dbReference type="EC" id="1.15.1.1" evidence="2 6"/>
<dbReference type="GO" id="GO:0004784">
    <property type="term" value="F:superoxide dismutase activity"/>
    <property type="evidence" value="ECO:0007669"/>
    <property type="project" value="UniProtKB-EC"/>
</dbReference>
<comment type="caution">
    <text evidence="9">The sequence shown here is derived from an EMBL/GenBank/DDBJ whole genome shotgun (WGS) entry which is preliminary data.</text>
</comment>
<gene>
    <name evidence="9" type="ORF">CO057_02530</name>
</gene>
<feature type="domain" description="Manganese/iron superoxide dismutase C-terminal" evidence="8">
    <location>
        <begin position="100"/>
        <end position="197"/>
    </location>
</feature>
<organism evidence="9 10">
    <name type="scientific">Candidatus Uhrbacteria bacterium CG_4_9_14_0_2_um_filter_41_50</name>
    <dbReference type="NCBI Taxonomy" id="1975031"/>
    <lineage>
        <taxon>Bacteria</taxon>
        <taxon>Candidatus Uhriibacteriota</taxon>
    </lineage>
</organism>
<evidence type="ECO:0000256" key="2">
    <source>
        <dbReference type="ARBA" id="ARBA00012682"/>
    </source>
</evidence>
<proteinExistence type="inferred from homology"/>
<feature type="binding site" evidence="5">
    <location>
        <position position="84"/>
    </location>
    <ligand>
        <name>Mn(2+)</name>
        <dbReference type="ChEBI" id="CHEBI:29035"/>
    </ligand>
</feature>
<evidence type="ECO:0000256" key="6">
    <source>
        <dbReference type="RuleBase" id="RU000414"/>
    </source>
</evidence>
<sequence>MGNDPTNEVKPLPFNKALSGISEKTIEIHHDKLYAGYVAKANEIGEKLSEFALGKKEINGNQTYSEFRSLRMGETFAKNGAYLHEYYFNTLGGDGVVPENLLTKEIAEKWGSVEQFIKYFSESGMAMRGWVVLCWDTQAARLKVYGCDSHNQGAVWGCMPIIVLDVYEHAYFIDYGSDRKSYIEAFWKNLNWEAANEIFERVMS</sequence>
<comment type="similarity">
    <text evidence="1 6">Belongs to the iron/manganese superoxide dismutase family.</text>
</comment>
<dbReference type="InterPro" id="IPR019832">
    <property type="entry name" value="Mn/Fe_SOD_C"/>
</dbReference>
<evidence type="ECO:0000313" key="10">
    <source>
        <dbReference type="Proteomes" id="UP000230251"/>
    </source>
</evidence>
<comment type="catalytic activity">
    <reaction evidence="6">
        <text>2 superoxide + 2 H(+) = H2O2 + O2</text>
        <dbReference type="Rhea" id="RHEA:20696"/>
        <dbReference type="ChEBI" id="CHEBI:15378"/>
        <dbReference type="ChEBI" id="CHEBI:15379"/>
        <dbReference type="ChEBI" id="CHEBI:16240"/>
        <dbReference type="ChEBI" id="CHEBI:18421"/>
        <dbReference type="EC" id="1.15.1.1"/>
    </reaction>
</comment>
<name>A0A2M8EP56_9BACT</name>
<dbReference type="Pfam" id="PF02777">
    <property type="entry name" value="Sod_Fe_C"/>
    <property type="match status" value="1"/>
</dbReference>
<feature type="binding site" evidence="5">
    <location>
        <position position="29"/>
    </location>
    <ligand>
        <name>Mn(2+)</name>
        <dbReference type="ChEBI" id="CHEBI:29035"/>
    </ligand>
</feature>
<dbReference type="SUPFAM" id="SSF54719">
    <property type="entry name" value="Fe,Mn superoxide dismutase (SOD), C-terminal domain"/>
    <property type="match status" value="1"/>
</dbReference>
<feature type="binding site" evidence="5">
    <location>
        <position position="165"/>
    </location>
    <ligand>
        <name>Mn(2+)</name>
        <dbReference type="ChEBI" id="CHEBI:29035"/>
    </ligand>
</feature>
<dbReference type="Gene3D" id="1.10.287.990">
    <property type="entry name" value="Fe,Mn superoxide dismutase (SOD) domain"/>
    <property type="match status" value="1"/>
</dbReference>
<dbReference type="AlphaFoldDB" id="A0A2M8EP56"/>
<dbReference type="InterPro" id="IPR036314">
    <property type="entry name" value="SOD_C_sf"/>
</dbReference>
<keyword evidence="4 6" id="KW-0560">Oxidoreductase</keyword>
<evidence type="ECO:0000259" key="7">
    <source>
        <dbReference type="Pfam" id="PF00081"/>
    </source>
</evidence>